<dbReference type="GeneID" id="6499378"/>
<dbReference type="InParanoid" id="B3M1M3"/>
<keyword evidence="2" id="KW-0732">Signal</keyword>
<dbReference type="HOGENOM" id="CLU_052237_0_0_1"/>
<feature type="compositionally biased region" description="Low complexity" evidence="1">
    <location>
        <begin position="165"/>
        <end position="174"/>
    </location>
</feature>
<protein>
    <submittedName>
        <fullName evidence="3">Uncharacterized protein</fullName>
    </submittedName>
</protein>
<evidence type="ECO:0000313" key="4">
    <source>
        <dbReference type="Proteomes" id="UP000007801"/>
    </source>
</evidence>
<feature type="region of interest" description="Disordered" evidence="1">
    <location>
        <begin position="326"/>
        <end position="420"/>
    </location>
</feature>
<name>B3M1M3_DROAN</name>
<dbReference type="EMBL" id="CH902617">
    <property type="protein sequence ID" value="EDV43314.1"/>
    <property type="molecule type" value="Genomic_DNA"/>
</dbReference>
<accession>B3M1M3</accession>
<organism evidence="3 4">
    <name type="scientific">Drosophila ananassae</name>
    <name type="common">Fruit fly</name>
    <dbReference type="NCBI Taxonomy" id="7217"/>
    <lineage>
        <taxon>Eukaryota</taxon>
        <taxon>Metazoa</taxon>
        <taxon>Ecdysozoa</taxon>
        <taxon>Arthropoda</taxon>
        <taxon>Hexapoda</taxon>
        <taxon>Insecta</taxon>
        <taxon>Pterygota</taxon>
        <taxon>Neoptera</taxon>
        <taxon>Endopterygota</taxon>
        <taxon>Diptera</taxon>
        <taxon>Brachycera</taxon>
        <taxon>Muscomorpha</taxon>
        <taxon>Ephydroidea</taxon>
        <taxon>Drosophilidae</taxon>
        <taxon>Drosophila</taxon>
        <taxon>Sophophora</taxon>
    </lineage>
</organism>
<evidence type="ECO:0000256" key="1">
    <source>
        <dbReference type="SAM" id="MobiDB-lite"/>
    </source>
</evidence>
<dbReference type="KEGG" id="dan:6499378"/>
<dbReference type="OMA" id="MPNYGPA"/>
<sequence length="420" mass="47182">MDLDILKPWIIILSTWSLLQLNFEDCQAVPGGGSSGERVHIRLHMPEVVRQHTHFHNVYKYPRKMPIHPAPAPPPTTIASLYPKFPGKPQVQLLGYTTAVGGSGPMSPNLMQLMATAATPTLMPTPTSLAPNYGPALFDNYNQAVSSLSSATTTTTTVRPPQLFKSSSSQKQQQLLEQIFTPHQSNEEDSSTEDNQLENNSLLNQNFLEALQREYLSKFGGRRKRKKTGSKKYKIPSKDYSNYYQSKPTYYQDEDVSENFEDYQDEPLNEDYEEVMKMSTPQKYSGYYPSGSDEVDQDSAQGYDNAVAFSGQDNSISSTIPTMEEFLEDVNSPSSGFSGVGSYDPYGNSNGFQSWHPSPTSTAPGNSWSRPTTSHPFPSSSKGPNKTRPVRSRGRTKIRYVKLITRKKRKNHIRTKRYRT</sequence>
<evidence type="ECO:0000313" key="3">
    <source>
        <dbReference type="EMBL" id="EDV43314.1"/>
    </source>
</evidence>
<dbReference type="OrthoDB" id="7684978at2759"/>
<feature type="compositionally biased region" description="Basic residues" evidence="1">
    <location>
        <begin position="388"/>
        <end position="420"/>
    </location>
</feature>
<feature type="region of interest" description="Disordered" evidence="1">
    <location>
        <begin position="152"/>
        <end position="174"/>
    </location>
</feature>
<proteinExistence type="predicted"/>
<feature type="signal peptide" evidence="2">
    <location>
        <begin position="1"/>
        <end position="28"/>
    </location>
</feature>
<feature type="compositionally biased region" description="Polar residues" evidence="1">
    <location>
        <begin position="347"/>
        <end position="384"/>
    </location>
</feature>
<feature type="chain" id="PRO_5002792163" evidence="2">
    <location>
        <begin position="29"/>
        <end position="420"/>
    </location>
</feature>
<dbReference type="eggNOG" id="ENOG502TCBZ">
    <property type="taxonomic scope" value="Eukaryota"/>
</dbReference>
<dbReference type="Proteomes" id="UP000007801">
    <property type="component" value="Unassembled WGS sequence"/>
</dbReference>
<dbReference type="PhylomeDB" id="B3M1M3"/>
<gene>
    <name evidence="3" type="primary">Dana\GF16582</name>
    <name evidence="3" type="synonym">dana_GLEANR_17851</name>
    <name evidence="3" type="ORF">GF16582</name>
</gene>
<evidence type="ECO:0000256" key="2">
    <source>
        <dbReference type="SAM" id="SignalP"/>
    </source>
</evidence>
<keyword evidence="4" id="KW-1185">Reference proteome</keyword>
<dbReference type="AlphaFoldDB" id="B3M1M3"/>
<reference evidence="3 4" key="1">
    <citation type="journal article" date="2007" name="Nature">
        <title>Evolution of genes and genomes on the Drosophila phylogeny.</title>
        <authorList>
            <consortium name="Drosophila 12 Genomes Consortium"/>
            <person name="Clark A.G."/>
            <person name="Eisen M.B."/>
            <person name="Smith D.R."/>
            <person name="Bergman C.M."/>
            <person name="Oliver B."/>
            <person name="Markow T.A."/>
            <person name="Kaufman T.C."/>
            <person name="Kellis M."/>
            <person name="Gelbart W."/>
            <person name="Iyer V.N."/>
            <person name="Pollard D.A."/>
            <person name="Sackton T.B."/>
            <person name="Larracuente A.M."/>
            <person name="Singh N.D."/>
            <person name="Abad J.P."/>
            <person name="Abt D.N."/>
            <person name="Adryan B."/>
            <person name="Aguade M."/>
            <person name="Akashi H."/>
            <person name="Anderson W.W."/>
            <person name="Aquadro C.F."/>
            <person name="Ardell D.H."/>
            <person name="Arguello R."/>
            <person name="Artieri C.G."/>
            <person name="Barbash D.A."/>
            <person name="Barker D."/>
            <person name="Barsanti P."/>
            <person name="Batterham P."/>
            <person name="Batzoglou S."/>
            <person name="Begun D."/>
            <person name="Bhutkar A."/>
            <person name="Blanco E."/>
            <person name="Bosak S.A."/>
            <person name="Bradley R.K."/>
            <person name="Brand A.D."/>
            <person name="Brent M.R."/>
            <person name="Brooks A.N."/>
            <person name="Brown R.H."/>
            <person name="Butlin R.K."/>
            <person name="Caggese C."/>
            <person name="Calvi B.R."/>
            <person name="Bernardo de Carvalho A."/>
            <person name="Caspi A."/>
            <person name="Castrezana S."/>
            <person name="Celniker S.E."/>
            <person name="Chang J.L."/>
            <person name="Chapple C."/>
            <person name="Chatterji S."/>
            <person name="Chinwalla A."/>
            <person name="Civetta A."/>
            <person name="Clifton S.W."/>
            <person name="Comeron J.M."/>
            <person name="Costello J.C."/>
            <person name="Coyne J.A."/>
            <person name="Daub J."/>
            <person name="David R.G."/>
            <person name="Delcher A.L."/>
            <person name="Delehaunty K."/>
            <person name="Do C.B."/>
            <person name="Ebling H."/>
            <person name="Edwards K."/>
            <person name="Eickbush T."/>
            <person name="Evans J.D."/>
            <person name="Filipski A."/>
            <person name="Findeiss S."/>
            <person name="Freyhult E."/>
            <person name="Fulton L."/>
            <person name="Fulton R."/>
            <person name="Garcia A.C."/>
            <person name="Gardiner A."/>
            <person name="Garfield D.A."/>
            <person name="Garvin B.E."/>
            <person name="Gibson G."/>
            <person name="Gilbert D."/>
            <person name="Gnerre S."/>
            <person name="Godfrey J."/>
            <person name="Good R."/>
            <person name="Gotea V."/>
            <person name="Gravely B."/>
            <person name="Greenberg A.J."/>
            <person name="Griffiths-Jones S."/>
            <person name="Gross S."/>
            <person name="Guigo R."/>
            <person name="Gustafson E.A."/>
            <person name="Haerty W."/>
            <person name="Hahn M.W."/>
            <person name="Halligan D.L."/>
            <person name="Halpern A.L."/>
            <person name="Halter G.M."/>
            <person name="Han M.V."/>
            <person name="Heger A."/>
            <person name="Hillier L."/>
            <person name="Hinrichs A.S."/>
            <person name="Holmes I."/>
            <person name="Hoskins R.A."/>
            <person name="Hubisz M.J."/>
            <person name="Hultmark D."/>
            <person name="Huntley M.A."/>
            <person name="Jaffe D.B."/>
            <person name="Jagadeeshan S."/>
            <person name="Jeck W.R."/>
            <person name="Johnson J."/>
            <person name="Jones C.D."/>
            <person name="Jordan W.C."/>
            <person name="Karpen G.H."/>
            <person name="Kataoka E."/>
            <person name="Keightley P.D."/>
            <person name="Kheradpour P."/>
            <person name="Kirkness E.F."/>
            <person name="Koerich L.B."/>
            <person name="Kristiansen K."/>
            <person name="Kudrna D."/>
            <person name="Kulathinal R.J."/>
            <person name="Kumar S."/>
            <person name="Kwok R."/>
            <person name="Lander E."/>
            <person name="Langley C.H."/>
            <person name="Lapoint R."/>
            <person name="Lazzaro B.P."/>
            <person name="Lee S.J."/>
            <person name="Levesque L."/>
            <person name="Li R."/>
            <person name="Lin C.F."/>
            <person name="Lin M.F."/>
            <person name="Lindblad-Toh K."/>
            <person name="Llopart A."/>
            <person name="Long M."/>
            <person name="Low L."/>
            <person name="Lozovsky E."/>
            <person name="Lu J."/>
            <person name="Luo M."/>
            <person name="Machado C.A."/>
            <person name="Makalowski W."/>
            <person name="Marzo M."/>
            <person name="Matsuda M."/>
            <person name="Matzkin L."/>
            <person name="McAllister B."/>
            <person name="McBride C.S."/>
            <person name="McKernan B."/>
            <person name="McKernan K."/>
            <person name="Mendez-Lago M."/>
            <person name="Minx P."/>
            <person name="Mollenhauer M.U."/>
            <person name="Montooth K."/>
            <person name="Mount S.M."/>
            <person name="Mu X."/>
            <person name="Myers E."/>
            <person name="Negre B."/>
            <person name="Newfeld S."/>
            <person name="Nielsen R."/>
            <person name="Noor M.A."/>
            <person name="O'Grady P."/>
            <person name="Pachter L."/>
            <person name="Papaceit M."/>
            <person name="Parisi M.J."/>
            <person name="Parisi M."/>
            <person name="Parts L."/>
            <person name="Pedersen J.S."/>
            <person name="Pesole G."/>
            <person name="Phillippy A.M."/>
            <person name="Ponting C.P."/>
            <person name="Pop M."/>
            <person name="Porcelli D."/>
            <person name="Powell J.R."/>
            <person name="Prohaska S."/>
            <person name="Pruitt K."/>
            <person name="Puig M."/>
            <person name="Quesneville H."/>
            <person name="Ram K.R."/>
            <person name="Rand D."/>
            <person name="Rasmussen M.D."/>
            <person name="Reed L.K."/>
            <person name="Reenan R."/>
            <person name="Reily A."/>
            <person name="Remington K.A."/>
            <person name="Rieger T.T."/>
            <person name="Ritchie M.G."/>
            <person name="Robin C."/>
            <person name="Rogers Y.H."/>
            <person name="Rohde C."/>
            <person name="Rozas J."/>
            <person name="Rubenfield M.J."/>
            <person name="Ruiz A."/>
            <person name="Russo S."/>
            <person name="Salzberg S.L."/>
            <person name="Sanchez-Gracia A."/>
            <person name="Saranga D.J."/>
            <person name="Sato H."/>
            <person name="Schaeffer S.W."/>
            <person name="Schatz M.C."/>
            <person name="Schlenke T."/>
            <person name="Schwartz R."/>
            <person name="Segarra C."/>
            <person name="Singh R.S."/>
            <person name="Sirot L."/>
            <person name="Sirota M."/>
            <person name="Sisneros N.B."/>
            <person name="Smith C.D."/>
            <person name="Smith T.F."/>
            <person name="Spieth J."/>
            <person name="Stage D.E."/>
            <person name="Stark A."/>
            <person name="Stephan W."/>
            <person name="Strausberg R.L."/>
            <person name="Strempel S."/>
            <person name="Sturgill D."/>
            <person name="Sutton G."/>
            <person name="Sutton G.G."/>
            <person name="Tao W."/>
            <person name="Teichmann S."/>
            <person name="Tobari Y.N."/>
            <person name="Tomimura Y."/>
            <person name="Tsolas J.M."/>
            <person name="Valente V.L."/>
            <person name="Venter E."/>
            <person name="Venter J.C."/>
            <person name="Vicario S."/>
            <person name="Vieira F.G."/>
            <person name="Vilella A.J."/>
            <person name="Villasante A."/>
            <person name="Walenz B."/>
            <person name="Wang J."/>
            <person name="Wasserman M."/>
            <person name="Watts T."/>
            <person name="Wilson D."/>
            <person name="Wilson R.K."/>
            <person name="Wing R.A."/>
            <person name="Wolfner M.F."/>
            <person name="Wong A."/>
            <person name="Wong G.K."/>
            <person name="Wu C.I."/>
            <person name="Wu G."/>
            <person name="Yamamoto D."/>
            <person name="Yang H.P."/>
            <person name="Yang S.P."/>
            <person name="Yorke J.A."/>
            <person name="Yoshida K."/>
            <person name="Zdobnov E."/>
            <person name="Zhang P."/>
            <person name="Zhang Y."/>
            <person name="Zimin A.V."/>
            <person name="Baldwin J."/>
            <person name="Abdouelleil A."/>
            <person name="Abdulkadir J."/>
            <person name="Abebe A."/>
            <person name="Abera B."/>
            <person name="Abreu J."/>
            <person name="Acer S.C."/>
            <person name="Aftuck L."/>
            <person name="Alexander A."/>
            <person name="An P."/>
            <person name="Anderson E."/>
            <person name="Anderson S."/>
            <person name="Arachi H."/>
            <person name="Azer M."/>
            <person name="Bachantsang P."/>
            <person name="Barry A."/>
            <person name="Bayul T."/>
            <person name="Berlin A."/>
            <person name="Bessette D."/>
            <person name="Bloom T."/>
            <person name="Blye J."/>
            <person name="Boguslavskiy L."/>
            <person name="Bonnet C."/>
            <person name="Boukhgalter B."/>
            <person name="Bourzgui I."/>
            <person name="Brown A."/>
            <person name="Cahill P."/>
            <person name="Channer S."/>
            <person name="Cheshatsang Y."/>
            <person name="Chuda L."/>
            <person name="Citroen M."/>
            <person name="Collymore A."/>
            <person name="Cooke P."/>
            <person name="Costello M."/>
            <person name="D'Aco K."/>
            <person name="Daza R."/>
            <person name="De Haan G."/>
            <person name="DeGray S."/>
            <person name="DeMaso C."/>
            <person name="Dhargay N."/>
            <person name="Dooley K."/>
            <person name="Dooley E."/>
            <person name="Doricent M."/>
            <person name="Dorje P."/>
            <person name="Dorjee K."/>
            <person name="Dupes A."/>
            <person name="Elong R."/>
            <person name="Falk J."/>
            <person name="Farina A."/>
            <person name="Faro S."/>
            <person name="Ferguson D."/>
            <person name="Fisher S."/>
            <person name="Foley C.D."/>
            <person name="Franke A."/>
            <person name="Friedrich D."/>
            <person name="Gadbois L."/>
            <person name="Gearin G."/>
            <person name="Gearin C.R."/>
            <person name="Giannoukos G."/>
            <person name="Goode T."/>
            <person name="Graham J."/>
            <person name="Grandbois E."/>
            <person name="Grewal S."/>
            <person name="Gyaltsen K."/>
            <person name="Hafez N."/>
            <person name="Hagos B."/>
            <person name="Hall J."/>
            <person name="Henson C."/>
            <person name="Hollinger A."/>
            <person name="Honan T."/>
            <person name="Huard M.D."/>
            <person name="Hughes L."/>
            <person name="Hurhula B."/>
            <person name="Husby M.E."/>
            <person name="Kamat A."/>
            <person name="Kanga B."/>
            <person name="Kashin S."/>
            <person name="Khazanovich D."/>
            <person name="Kisner P."/>
            <person name="Lance K."/>
            <person name="Lara M."/>
            <person name="Lee W."/>
            <person name="Lennon N."/>
            <person name="Letendre F."/>
            <person name="LeVine R."/>
            <person name="Lipovsky A."/>
            <person name="Liu X."/>
            <person name="Liu J."/>
            <person name="Liu S."/>
            <person name="Lokyitsang T."/>
            <person name="Lokyitsang Y."/>
            <person name="Lubonja R."/>
            <person name="Lui A."/>
            <person name="MacDonald P."/>
            <person name="Magnisalis V."/>
            <person name="Maru K."/>
            <person name="Matthews C."/>
            <person name="McCusker W."/>
            <person name="McDonough S."/>
            <person name="Mehta T."/>
            <person name="Meldrim J."/>
            <person name="Meneus L."/>
            <person name="Mihai O."/>
            <person name="Mihalev A."/>
            <person name="Mihova T."/>
            <person name="Mittelman R."/>
            <person name="Mlenga V."/>
            <person name="Montmayeur A."/>
            <person name="Mulrain L."/>
            <person name="Navidi A."/>
            <person name="Naylor J."/>
            <person name="Negash T."/>
            <person name="Nguyen T."/>
            <person name="Nguyen N."/>
            <person name="Nicol R."/>
            <person name="Norbu C."/>
            <person name="Norbu N."/>
            <person name="Novod N."/>
            <person name="O'Neill B."/>
            <person name="Osman S."/>
            <person name="Markiewicz E."/>
            <person name="Oyono O.L."/>
            <person name="Patti C."/>
            <person name="Phunkhang P."/>
            <person name="Pierre F."/>
            <person name="Priest M."/>
            <person name="Raghuraman S."/>
            <person name="Rege F."/>
            <person name="Reyes R."/>
            <person name="Rise C."/>
            <person name="Rogov P."/>
            <person name="Ross K."/>
            <person name="Ryan E."/>
            <person name="Settipalli S."/>
            <person name="Shea T."/>
            <person name="Sherpa N."/>
            <person name="Shi L."/>
            <person name="Shih D."/>
            <person name="Sparrow T."/>
            <person name="Spaulding J."/>
            <person name="Stalker J."/>
            <person name="Stange-Thomann N."/>
            <person name="Stavropoulos S."/>
            <person name="Stone C."/>
            <person name="Strader C."/>
            <person name="Tesfaye S."/>
            <person name="Thomson T."/>
            <person name="Thoulutsang Y."/>
            <person name="Thoulutsang D."/>
            <person name="Topham K."/>
            <person name="Topping I."/>
            <person name="Tsamla T."/>
            <person name="Vassiliev H."/>
            <person name="Vo A."/>
            <person name="Wangchuk T."/>
            <person name="Wangdi T."/>
            <person name="Weiand M."/>
            <person name="Wilkinson J."/>
            <person name="Wilson A."/>
            <person name="Yadav S."/>
            <person name="Young G."/>
            <person name="Yu Q."/>
            <person name="Zembek L."/>
            <person name="Zhong D."/>
            <person name="Zimmer A."/>
            <person name="Zwirko Z."/>
            <person name="Jaffe D.B."/>
            <person name="Alvarez P."/>
            <person name="Brockman W."/>
            <person name="Butler J."/>
            <person name="Chin C."/>
            <person name="Gnerre S."/>
            <person name="Grabherr M."/>
            <person name="Kleber M."/>
            <person name="Mauceli E."/>
            <person name="MacCallum I."/>
        </authorList>
    </citation>
    <scope>NUCLEOTIDE SEQUENCE [LARGE SCALE GENOMIC DNA]</scope>
    <source>
        <strain evidence="4">Tucson 14024-0371.13</strain>
    </source>
</reference>